<evidence type="ECO:0000313" key="10">
    <source>
        <dbReference type="Proteomes" id="UP000294689"/>
    </source>
</evidence>
<dbReference type="AlphaFoldDB" id="A0A4R7Q875"/>
<gene>
    <name evidence="9" type="ORF">BXY82_0376</name>
</gene>
<feature type="transmembrane region" description="Helical" evidence="7">
    <location>
        <begin position="238"/>
        <end position="259"/>
    </location>
</feature>
<feature type="domain" description="4Fe-4S ferredoxin-type" evidence="8">
    <location>
        <begin position="446"/>
        <end position="474"/>
    </location>
</feature>
<keyword evidence="5" id="KW-0408">Iron</keyword>
<evidence type="ECO:0000256" key="7">
    <source>
        <dbReference type="SAM" id="Phobius"/>
    </source>
</evidence>
<feature type="transmembrane region" description="Helical" evidence="7">
    <location>
        <begin position="402"/>
        <end position="420"/>
    </location>
</feature>
<dbReference type="PROSITE" id="PS00198">
    <property type="entry name" value="4FE4S_FER_1"/>
    <property type="match status" value="1"/>
</dbReference>
<dbReference type="InterPro" id="IPR017896">
    <property type="entry name" value="4Fe4S_Fe-S-bd"/>
</dbReference>
<keyword evidence="7" id="KW-0472">Membrane</keyword>
<sequence>MSTKINSSMSLAKPDSQTLSKTQKIAVALGVVGLFIMALALFNVDFPNKIIFLSLSLGLITAGTIMFSNNAYLTKQAGIKNDGVWFKSIASRGLWGWALGIALTLFYVVLYFKAEWLGLAADGGVNGGLVAMFDPLSRLLNGGPASQWFVYGTLYTVAILVFGYKFMLKYRHNRYEQLRTISVMFFQLAFAFLIPEFMARLNSETFSLPYYDLKNIWPLNFYNFDKYRVDSMIEAGDIGLAFLIFGIVSIFVISPILTYKYGKRWYCSWVCGCGGLAETAGDPFRHLSDKSQFAWKVERWVVHSVVVFVTLMTTAVIYSYLGNDSSKYWLTKDVFLLGVAGLLTVVFAWVMIFKRKELAKDAQYGAIGYFVIIMVLIGMHYFSGTKNVFLVDTYFLKSSYGFLIGAIFSGVIGVGFYPIFGNRVWCRFGCPMAAMLGFQQRLFSKFRITTNGGQCISCGNCSTYCEMGIDVRAYAQKGENIVRSSCVGCGICAAVCPRGVLKLENDSMNGRINSNDILLGNDVDLMDLVNQK</sequence>
<feature type="transmembrane region" description="Helical" evidence="7">
    <location>
        <begin position="334"/>
        <end position="352"/>
    </location>
</feature>
<accession>A0A4R7Q875</accession>
<dbReference type="Pfam" id="PF13187">
    <property type="entry name" value="Fer4_9"/>
    <property type="match status" value="1"/>
</dbReference>
<keyword evidence="4" id="KW-0249">Electron transport</keyword>
<evidence type="ECO:0000256" key="4">
    <source>
        <dbReference type="ARBA" id="ARBA00022982"/>
    </source>
</evidence>
<dbReference type="GO" id="GO:0046872">
    <property type="term" value="F:metal ion binding"/>
    <property type="evidence" value="ECO:0007669"/>
    <property type="project" value="UniProtKB-KW"/>
</dbReference>
<keyword evidence="7" id="KW-0812">Transmembrane</keyword>
<feature type="transmembrane region" description="Helical" evidence="7">
    <location>
        <begin position="94"/>
        <end position="112"/>
    </location>
</feature>
<evidence type="ECO:0000259" key="8">
    <source>
        <dbReference type="PROSITE" id="PS51379"/>
    </source>
</evidence>
<comment type="caution">
    <text evidence="9">The sequence shown here is derived from an EMBL/GenBank/DDBJ whole genome shotgun (WGS) entry which is preliminary data.</text>
</comment>
<reference evidence="9 10" key="1">
    <citation type="submission" date="2019-03" db="EMBL/GenBank/DDBJ databases">
        <title>Genomic Encyclopedia of Archaeal and Bacterial Type Strains, Phase II (KMG-II): from individual species to whole genera.</title>
        <authorList>
            <person name="Goeker M."/>
        </authorList>
    </citation>
    <scope>NUCLEOTIDE SEQUENCE [LARGE SCALE GENOMIC DNA]</scope>
    <source>
        <strain evidence="9 10">DSM 28135</strain>
    </source>
</reference>
<keyword evidence="6" id="KW-0411">Iron-sulfur</keyword>
<feature type="transmembrane region" description="Helical" evidence="7">
    <location>
        <begin position="180"/>
        <end position="199"/>
    </location>
</feature>
<dbReference type="Proteomes" id="UP000294689">
    <property type="component" value="Unassembled WGS sequence"/>
</dbReference>
<dbReference type="GO" id="GO:0051539">
    <property type="term" value="F:4 iron, 4 sulfur cluster binding"/>
    <property type="evidence" value="ECO:0007669"/>
    <property type="project" value="UniProtKB-KW"/>
</dbReference>
<keyword evidence="10" id="KW-1185">Reference proteome</keyword>
<keyword evidence="3" id="KW-0479">Metal-binding</keyword>
<evidence type="ECO:0000256" key="5">
    <source>
        <dbReference type="ARBA" id="ARBA00023004"/>
    </source>
</evidence>
<feature type="transmembrane region" description="Helical" evidence="7">
    <location>
        <begin position="300"/>
        <end position="322"/>
    </location>
</feature>
<dbReference type="EMBL" id="SOBW01000007">
    <property type="protein sequence ID" value="TDU42971.1"/>
    <property type="molecule type" value="Genomic_DNA"/>
</dbReference>
<protein>
    <submittedName>
        <fullName evidence="9">4Fe-4S binding protein</fullName>
    </submittedName>
</protein>
<keyword evidence="2" id="KW-0004">4Fe-4S</keyword>
<keyword evidence="1" id="KW-0813">Transport</keyword>
<name>A0A4R7Q875_9FLAO</name>
<feature type="transmembrane region" description="Helical" evidence="7">
    <location>
        <begin position="364"/>
        <end position="382"/>
    </location>
</feature>
<evidence type="ECO:0000256" key="2">
    <source>
        <dbReference type="ARBA" id="ARBA00022485"/>
    </source>
</evidence>
<evidence type="ECO:0000256" key="3">
    <source>
        <dbReference type="ARBA" id="ARBA00022723"/>
    </source>
</evidence>
<dbReference type="PROSITE" id="PS51379">
    <property type="entry name" value="4FE4S_FER_2"/>
    <property type="match status" value="2"/>
</dbReference>
<feature type="domain" description="4Fe-4S ferredoxin-type" evidence="8">
    <location>
        <begin position="477"/>
        <end position="506"/>
    </location>
</feature>
<organism evidence="9 10">
    <name type="scientific">Gelidibacter sediminis</name>
    <dbReference type="NCBI Taxonomy" id="1608710"/>
    <lineage>
        <taxon>Bacteria</taxon>
        <taxon>Pseudomonadati</taxon>
        <taxon>Bacteroidota</taxon>
        <taxon>Flavobacteriia</taxon>
        <taxon>Flavobacteriales</taxon>
        <taxon>Flavobacteriaceae</taxon>
        <taxon>Gelidibacter</taxon>
    </lineage>
</organism>
<feature type="transmembrane region" description="Helical" evidence="7">
    <location>
        <begin position="50"/>
        <end position="73"/>
    </location>
</feature>
<dbReference type="PANTHER" id="PTHR30176">
    <property type="entry name" value="FERREDOXIN-TYPE PROTEIN NAPH"/>
    <property type="match status" value="1"/>
</dbReference>
<keyword evidence="7" id="KW-1133">Transmembrane helix</keyword>
<dbReference type="InterPro" id="IPR051684">
    <property type="entry name" value="Electron_Trans/Redox"/>
</dbReference>
<dbReference type="Pfam" id="PF12801">
    <property type="entry name" value="Fer4_5"/>
    <property type="match status" value="2"/>
</dbReference>
<feature type="transmembrane region" description="Helical" evidence="7">
    <location>
        <begin position="25"/>
        <end position="44"/>
    </location>
</feature>
<dbReference type="PANTHER" id="PTHR30176:SF3">
    <property type="entry name" value="FERREDOXIN-TYPE PROTEIN NAPH"/>
    <property type="match status" value="1"/>
</dbReference>
<evidence type="ECO:0000256" key="6">
    <source>
        <dbReference type="ARBA" id="ARBA00023014"/>
    </source>
</evidence>
<dbReference type="OrthoDB" id="9806398at2"/>
<feature type="transmembrane region" description="Helical" evidence="7">
    <location>
        <begin position="148"/>
        <end position="168"/>
    </location>
</feature>
<dbReference type="RefSeq" id="WP_133756473.1">
    <property type="nucleotide sequence ID" value="NZ_SOBW01000007.1"/>
</dbReference>
<evidence type="ECO:0000313" key="9">
    <source>
        <dbReference type="EMBL" id="TDU42971.1"/>
    </source>
</evidence>
<evidence type="ECO:0000256" key="1">
    <source>
        <dbReference type="ARBA" id="ARBA00022448"/>
    </source>
</evidence>
<proteinExistence type="predicted"/>
<dbReference type="Gene3D" id="3.30.70.20">
    <property type="match status" value="1"/>
</dbReference>
<dbReference type="SUPFAM" id="SSF54862">
    <property type="entry name" value="4Fe-4S ferredoxins"/>
    <property type="match status" value="1"/>
</dbReference>
<dbReference type="GO" id="GO:0005886">
    <property type="term" value="C:plasma membrane"/>
    <property type="evidence" value="ECO:0007669"/>
    <property type="project" value="TreeGrafter"/>
</dbReference>
<dbReference type="InterPro" id="IPR017900">
    <property type="entry name" value="4Fe4S_Fe_S_CS"/>
</dbReference>